<dbReference type="PANTHER" id="PTHR47331">
    <property type="entry name" value="PHD-TYPE DOMAIN-CONTAINING PROTEIN"/>
    <property type="match status" value="1"/>
</dbReference>
<dbReference type="Proteomes" id="UP000499080">
    <property type="component" value="Unassembled WGS sequence"/>
</dbReference>
<evidence type="ECO:0000313" key="3">
    <source>
        <dbReference type="Proteomes" id="UP000499080"/>
    </source>
</evidence>
<name>A0A4Y2NT67_ARAVE</name>
<evidence type="ECO:0000256" key="1">
    <source>
        <dbReference type="SAM" id="Phobius"/>
    </source>
</evidence>
<dbReference type="AlphaFoldDB" id="A0A4Y2NT67"/>
<comment type="caution">
    <text evidence="2">The sequence shown here is derived from an EMBL/GenBank/DDBJ whole genome shotgun (WGS) entry which is preliminary data.</text>
</comment>
<dbReference type="Gene3D" id="3.30.420.10">
    <property type="entry name" value="Ribonuclease H-like superfamily/Ribonuclease H"/>
    <property type="match status" value="1"/>
</dbReference>
<dbReference type="PANTHER" id="PTHR47331:SF2">
    <property type="match status" value="1"/>
</dbReference>
<keyword evidence="1" id="KW-1133">Transmembrane helix</keyword>
<keyword evidence="1" id="KW-0812">Transmembrane</keyword>
<evidence type="ECO:0000313" key="2">
    <source>
        <dbReference type="EMBL" id="GBN42785.1"/>
    </source>
</evidence>
<feature type="transmembrane region" description="Helical" evidence="1">
    <location>
        <begin position="79"/>
        <end position="100"/>
    </location>
</feature>
<keyword evidence="1" id="KW-0472">Membrane</keyword>
<accession>A0A4Y2NT67</accession>
<dbReference type="GO" id="GO:0003676">
    <property type="term" value="F:nucleic acid binding"/>
    <property type="evidence" value="ECO:0007669"/>
    <property type="project" value="InterPro"/>
</dbReference>
<gene>
    <name evidence="2" type="ORF">AVEN_127221_1</name>
</gene>
<sequence>MLVYKIPYLIYVNVISLGSRRVVKEVLQKCVACRRYTSKTVVPVVPAPLPVDRINRVAAFEVTGSDLAGPIYLKRGEKAWIVIFTCAVYRAIYLELVICLSTKAFTQAMRCFLARRVRSSIMYTDNGKKSFGNVKSSRQSHLAINYG</sequence>
<protein>
    <recommendedName>
        <fullName evidence="4">Integrase catalytic domain-containing protein</fullName>
    </recommendedName>
</protein>
<dbReference type="OrthoDB" id="6434541at2759"/>
<organism evidence="2 3">
    <name type="scientific">Araneus ventricosus</name>
    <name type="common">Orbweaver spider</name>
    <name type="synonym">Epeira ventricosa</name>
    <dbReference type="NCBI Taxonomy" id="182803"/>
    <lineage>
        <taxon>Eukaryota</taxon>
        <taxon>Metazoa</taxon>
        <taxon>Ecdysozoa</taxon>
        <taxon>Arthropoda</taxon>
        <taxon>Chelicerata</taxon>
        <taxon>Arachnida</taxon>
        <taxon>Araneae</taxon>
        <taxon>Araneomorphae</taxon>
        <taxon>Entelegynae</taxon>
        <taxon>Araneoidea</taxon>
        <taxon>Araneidae</taxon>
        <taxon>Araneus</taxon>
    </lineage>
</organism>
<reference evidence="2 3" key="1">
    <citation type="journal article" date="2019" name="Sci. Rep.">
        <title>Orb-weaving spider Araneus ventricosus genome elucidates the spidroin gene catalogue.</title>
        <authorList>
            <person name="Kono N."/>
            <person name="Nakamura H."/>
            <person name="Ohtoshi R."/>
            <person name="Moran D.A.P."/>
            <person name="Shinohara A."/>
            <person name="Yoshida Y."/>
            <person name="Fujiwara M."/>
            <person name="Mori M."/>
            <person name="Tomita M."/>
            <person name="Arakawa K."/>
        </authorList>
    </citation>
    <scope>NUCLEOTIDE SEQUENCE [LARGE SCALE GENOMIC DNA]</scope>
</reference>
<proteinExistence type="predicted"/>
<dbReference type="EMBL" id="BGPR01009862">
    <property type="protein sequence ID" value="GBN42785.1"/>
    <property type="molecule type" value="Genomic_DNA"/>
</dbReference>
<dbReference type="InterPro" id="IPR036397">
    <property type="entry name" value="RNaseH_sf"/>
</dbReference>
<evidence type="ECO:0008006" key="4">
    <source>
        <dbReference type="Google" id="ProtNLM"/>
    </source>
</evidence>
<keyword evidence="3" id="KW-1185">Reference proteome</keyword>